<proteinExistence type="predicted"/>
<accession>A0A9W8JUJ8</accession>
<dbReference type="OrthoDB" id="47488at2759"/>
<dbReference type="PANTHER" id="PTHR42834:SF1">
    <property type="entry name" value="ENDONUCLEASE_EXONUCLEASE_PHOSPHATASE FAMILY PROTEIN (AFU_ORTHOLOGUE AFUA_3G09210)"/>
    <property type="match status" value="1"/>
</dbReference>
<protein>
    <recommendedName>
        <fullName evidence="1">Endonuclease/exonuclease/phosphatase domain-containing protein</fullName>
    </recommendedName>
</protein>
<dbReference type="GO" id="GO:0003824">
    <property type="term" value="F:catalytic activity"/>
    <property type="evidence" value="ECO:0007669"/>
    <property type="project" value="InterPro"/>
</dbReference>
<organism evidence="2 3">
    <name type="scientific">Agrocybe chaxingu</name>
    <dbReference type="NCBI Taxonomy" id="84603"/>
    <lineage>
        <taxon>Eukaryota</taxon>
        <taxon>Fungi</taxon>
        <taxon>Dikarya</taxon>
        <taxon>Basidiomycota</taxon>
        <taxon>Agaricomycotina</taxon>
        <taxon>Agaricomycetes</taxon>
        <taxon>Agaricomycetidae</taxon>
        <taxon>Agaricales</taxon>
        <taxon>Agaricineae</taxon>
        <taxon>Strophariaceae</taxon>
        <taxon>Agrocybe</taxon>
    </lineage>
</organism>
<dbReference type="PANTHER" id="PTHR42834">
    <property type="entry name" value="ENDONUCLEASE/EXONUCLEASE/PHOSPHATASE FAMILY PROTEIN (AFU_ORTHOLOGUE AFUA_3G09210)"/>
    <property type="match status" value="1"/>
</dbReference>
<reference evidence="2" key="1">
    <citation type="submission" date="2022-07" db="EMBL/GenBank/DDBJ databases">
        <title>Genome Sequence of Agrocybe chaxingu.</title>
        <authorList>
            <person name="Buettner E."/>
        </authorList>
    </citation>
    <scope>NUCLEOTIDE SEQUENCE</scope>
    <source>
        <strain evidence="2">MP-N11</strain>
    </source>
</reference>
<dbReference type="Gene3D" id="3.60.10.10">
    <property type="entry name" value="Endonuclease/exonuclease/phosphatase"/>
    <property type="match status" value="1"/>
</dbReference>
<evidence type="ECO:0000259" key="1">
    <source>
        <dbReference type="Pfam" id="PF03372"/>
    </source>
</evidence>
<dbReference type="Pfam" id="PF03372">
    <property type="entry name" value="Exo_endo_phos"/>
    <property type="match status" value="1"/>
</dbReference>
<dbReference type="EMBL" id="JANKHO010001122">
    <property type="protein sequence ID" value="KAJ3503577.1"/>
    <property type="molecule type" value="Genomic_DNA"/>
</dbReference>
<dbReference type="CDD" id="cd04486">
    <property type="entry name" value="YhcR_OBF_like"/>
    <property type="match status" value="1"/>
</dbReference>
<dbReference type="Proteomes" id="UP001148786">
    <property type="component" value="Unassembled WGS sequence"/>
</dbReference>
<evidence type="ECO:0000313" key="2">
    <source>
        <dbReference type="EMBL" id="KAJ3503577.1"/>
    </source>
</evidence>
<dbReference type="InterPro" id="IPR036691">
    <property type="entry name" value="Endo/exonu/phosph_ase_sf"/>
</dbReference>
<gene>
    <name evidence="2" type="ORF">NLJ89_g8368</name>
</gene>
<sequence>MAVTTRATTRIPGLATTVIVTVTAEATPTAAATTTAAAQVTNAPATSGNLQRFNGALGGAAAPTVTPGGRGFQVEGSDSFLNIAAALGRSCDIQHNSTRNGIVTHWTVASSDALFLLLDEVMARLCSLVFLSACLARVSSVSITDIQGISYLSPLNGQTVNNVTGLVTAKASNGFYFQGERSEDVRASNGLFVFSSSALPLVNVGDFITLNGRVSEFRSATSPNNLFMTEIVSPTDIVVLSSNNTLTPLILGKDRSPPTRLLNALDVGPDGFLSVPNNSSLISTTNATLQPDKFGMDFWESLEGQLVTIPSPTATGFRNNFGEFWVYGDWKVTGKNSRGGLTINFGPGGIPDGNPEAVIIGSPLDRSSNPQPVLGVRLADITGVVAYQFGFFYVIPLTAPQIISRPDPTISPTSIKSSPRDKCSLTFGDYNVENMAPTSAHIPAIASHISNLLLTPDIMFVQEIQDNSGPTNDGTVSANLTLTALVNAIAAVSNVTYAFASVDPVDGQDGGQPGGNIRTAFLYRPEKLSLAPGAPAGGALDPTEVQGRFLKPKLSFNPGRIDPLNSAWDATRKPLVAHWQTKDGKDLFTINLHLSSKGGSSSTQGDARPPVNSPIAARSAQVASVATFVKAILTKDPFANIIVGGDFNEFLQTRSVYQPLTKLLTSIDEAAGVPEVERYSYVFDQNAQQLDHALVSDAIKLRRAQFEHVHVNTWSPSLSARISDHDPSVGRIRLC</sequence>
<comment type="caution">
    <text evidence="2">The sequence shown here is derived from an EMBL/GenBank/DDBJ whole genome shotgun (WGS) entry which is preliminary data.</text>
</comment>
<dbReference type="InterPro" id="IPR005135">
    <property type="entry name" value="Endo/exonuclease/phosphatase"/>
</dbReference>
<name>A0A9W8JUJ8_9AGAR</name>
<feature type="domain" description="Endonuclease/exonuclease/phosphatase" evidence="1">
    <location>
        <begin position="448"/>
        <end position="725"/>
    </location>
</feature>
<dbReference type="SUPFAM" id="SSF56219">
    <property type="entry name" value="DNase I-like"/>
    <property type="match status" value="1"/>
</dbReference>
<keyword evidence="3" id="KW-1185">Reference proteome</keyword>
<evidence type="ECO:0000313" key="3">
    <source>
        <dbReference type="Proteomes" id="UP001148786"/>
    </source>
</evidence>
<dbReference type="AlphaFoldDB" id="A0A9W8JUJ8"/>